<dbReference type="Pfam" id="PF09084">
    <property type="entry name" value="NMT1"/>
    <property type="match status" value="1"/>
</dbReference>
<keyword evidence="4" id="KW-1185">Reference proteome</keyword>
<gene>
    <name evidence="3" type="ORF">FGKAn22_11720</name>
</gene>
<dbReference type="AlphaFoldDB" id="A0AAN1T150"/>
<dbReference type="PANTHER" id="PTHR30024">
    <property type="entry name" value="ALIPHATIC SULFONATES-BINDING PROTEIN-RELATED"/>
    <property type="match status" value="1"/>
</dbReference>
<organism evidence="3 4">
    <name type="scientific">Ferrigenium kumadai</name>
    <dbReference type="NCBI Taxonomy" id="1682490"/>
    <lineage>
        <taxon>Bacteria</taxon>
        <taxon>Pseudomonadati</taxon>
        <taxon>Pseudomonadota</taxon>
        <taxon>Betaproteobacteria</taxon>
        <taxon>Nitrosomonadales</taxon>
        <taxon>Gallionellaceae</taxon>
        <taxon>Ferrigenium</taxon>
    </lineage>
</organism>
<dbReference type="Gene3D" id="3.40.190.10">
    <property type="entry name" value="Periplasmic binding protein-like II"/>
    <property type="match status" value="2"/>
</dbReference>
<name>A0AAN1T150_9PROT</name>
<dbReference type="Proteomes" id="UP001319121">
    <property type="component" value="Chromosome"/>
</dbReference>
<evidence type="ECO:0000259" key="2">
    <source>
        <dbReference type="SMART" id="SM00062"/>
    </source>
</evidence>
<sequence length="339" mass="37809">MVRLNAQLLATIFVAGATLATAWYFIRTPPPAQAEPRDAVRIALPMHPTSLIAHVALERGFFAANGLDVSVKEYPSGKIALDKGLFAGQADIAWSNETPVALAGFERADFRIVSTTLSANNVNMIIARRDRGIERPEDLRGKRIATQKGSAVHFFLHLFLLEHEMTEKDVRISFLKAEELPAALASGAVDAFSMRAPYISQARALLGEDQSIVFRAPEIYDQMDLMLIRLDLFEMNPRVARKAVRAMLDAENYIAAHPEETTVYLARQLKIDPGEVEEILHDLRPNVSLSQSLLVLLEAEARWAIRTGMTDRKKVPDYLNLIDVDDLKSLKPEVVTIIR</sequence>
<proteinExistence type="inferred from homology"/>
<dbReference type="CDD" id="cd01008">
    <property type="entry name" value="PBP2_NrtA_SsuA_CpmA_like"/>
    <property type="match status" value="1"/>
</dbReference>
<accession>A0AAN1T150</accession>
<dbReference type="KEGG" id="fku:FGKAn22_11720"/>
<dbReference type="InterPro" id="IPR001638">
    <property type="entry name" value="Solute-binding_3/MltF_N"/>
</dbReference>
<feature type="domain" description="Solute-binding protein family 3/N-terminal" evidence="2">
    <location>
        <begin position="50"/>
        <end position="257"/>
    </location>
</feature>
<evidence type="ECO:0000313" key="3">
    <source>
        <dbReference type="EMBL" id="BBI99479.1"/>
    </source>
</evidence>
<protein>
    <submittedName>
        <fullName evidence="3">ABC transporter substrate-binding protein</fullName>
    </submittedName>
</protein>
<comment type="similarity">
    <text evidence="1">Belongs to the bacterial solute-binding protein SsuA/TauA family.</text>
</comment>
<dbReference type="SUPFAM" id="SSF53850">
    <property type="entry name" value="Periplasmic binding protein-like II"/>
    <property type="match status" value="1"/>
</dbReference>
<dbReference type="InterPro" id="IPR015168">
    <property type="entry name" value="SsuA/THI5"/>
</dbReference>
<evidence type="ECO:0000313" key="4">
    <source>
        <dbReference type="Proteomes" id="UP001319121"/>
    </source>
</evidence>
<dbReference type="RefSeq" id="WP_212787053.1">
    <property type="nucleotide sequence ID" value="NZ_AP019536.1"/>
</dbReference>
<evidence type="ECO:0000256" key="1">
    <source>
        <dbReference type="ARBA" id="ARBA00010742"/>
    </source>
</evidence>
<reference evidence="3 4" key="1">
    <citation type="submission" date="2019-03" db="EMBL/GenBank/DDBJ databases">
        <title>Complete genome sequence of Ferrigenium kumadai strain An22, a microaerophilic iron-oxidizing bacterium isolated from a paddy field soil.</title>
        <authorList>
            <person name="Watanabe T."/>
            <person name="Asakawa S."/>
        </authorList>
    </citation>
    <scope>NUCLEOTIDE SEQUENCE [LARGE SCALE GENOMIC DNA]</scope>
    <source>
        <strain evidence="3 4">An22</strain>
    </source>
</reference>
<dbReference type="SMART" id="SM00062">
    <property type="entry name" value="PBPb"/>
    <property type="match status" value="1"/>
</dbReference>
<dbReference type="EMBL" id="AP019536">
    <property type="protein sequence ID" value="BBI99479.1"/>
    <property type="molecule type" value="Genomic_DNA"/>
</dbReference>